<protein>
    <submittedName>
        <fullName evidence="14">Uncharacterized protein</fullName>
    </submittedName>
</protein>
<evidence type="ECO:0000256" key="12">
    <source>
        <dbReference type="SAM" id="MobiDB-lite"/>
    </source>
</evidence>
<dbReference type="Pfam" id="PF03360">
    <property type="entry name" value="Glyco_transf_43"/>
    <property type="match status" value="1"/>
</dbReference>
<keyword evidence="10" id="KW-0479">Metal-binding</keyword>
<evidence type="ECO:0000313" key="14">
    <source>
        <dbReference type="EMBL" id="CAF9928239.1"/>
    </source>
</evidence>
<dbReference type="GO" id="GO:0050650">
    <property type="term" value="P:chondroitin sulfate proteoglycan biosynthetic process"/>
    <property type="evidence" value="ECO:0007669"/>
    <property type="project" value="TreeGrafter"/>
</dbReference>
<keyword evidence="15" id="KW-1185">Reference proteome</keyword>
<dbReference type="GO" id="GO:0015018">
    <property type="term" value="F:galactosylgalactosylxylosylprotein 3-beta-glucuronosyltransferase activity"/>
    <property type="evidence" value="ECO:0007669"/>
    <property type="project" value="InterPro"/>
</dbReference>
<comment type="subcellular location">
    <subcellularLocation>
        <location evidence="1">Membrane</location>
        <topology evidence="1">Single-pass type II membrane protein</topology>
    </subcellularLocation>
</comment>
<keyword evidence="8" id="KW-0325">Glycoprotein</keyword>
<feature type="region of interest" description="Disordered" evidence="12">
    <location>
        <begin position="1"/>
        <end position="36"/>
    </location>
</feature>
<name>A0A8H3IVD2_9LECA</name>
<dbReference type="Proteomes" id="UP000664169">
    <property type="component" value="Unassembled WGS sequence"/>
</dbReference>
<dbReference type="InterPro" id="IPR005027">
    <property type="entry name" value="Glyco_trans_43"/>
</dbReference>
<evidence type="ECO:0000256" key="1">
    <source>
        <dbReference type="ARBA" id="ARBA00004606"/>
    </source>
</evidence>
<feature type="active site" description="Proton donor/acceptor" evidence="9">
    <location>
        <position position="450"/>
    </location>
</feature>
<sequence>MEEVLQQRLKEHEAQIRSPKSYTSSQSTSPSTLLSRASSIDIKRRCQGQGEDYLFSPYMDSPGKERFILPIGDERKLGRTRRHLLLILAMVGGVVLLTSSIAAVTHSGSYRTGTQIRPVTGHAGESYFQELYKTSMASPGVFPYELKGTLVSDRCSICDCSVVPNVYNPTPEAVEFFPRARHEDVFHDNQINMNEYMRQTILDLYCSRQHLSNVQAYKLARRTANHLSEMMSWSLASLQSGKPTVYLTTATSPNGKAGDYRPQYFRRTSREIRKWLKEQEDKVKADHPGWQVVWIVAEDEVDIDPQIVKTLRRSGIPYVYFAYGLTRSWGNAQKNAVMQMVYALSRPKGGVFGHGPVYGLDDDNKILPGLLDMLVKVQRVGVFPVGNLGELGFEDPLVDAHGEVVGSGSLWQPQERRFPFDYGAFAYNSSMLGTQISGPTFWKHTDFAGESEFIGQLVNKFGDLEPLCGRQMEQSCHYVWHNEKLVDLEKLTDEEETKYIETHGVQHYHAVLAEQARERDANRGSEYVRPDGIRPGAVREGVPMIGEDGSVELVWVEIEA</sequence>
<feature type="binding site" evidence="10">
    <location>
        <position position="363"/>
    </location>
    <ligand>
        <name>Mn(2+)</name>
        <dbReference type="ChEBI" id="CHEBI:29035"/>
    </ligand>
</feature>
<evidence type="ECO:0000256" key="2">
    <source>
        <dbReference type="ARBA" id="ARBA00007706"/>
    </source>
</evidence>
<dbReference type="EMBL" id="CAJPDQ010000029">
    <property type="protein sequence ID" value="CAF9928239.1"/>
    <property type="molecule type" value="Genomic_DNA"/>
</dbReference>
<evidence type="ECO:0000256" key="11">
    <source>
        <dbReference type="PIRSR" id="PIRSR605027-4"/>
    </source>
</evidence>
<proteinExistence type="inferred from homology"/>
<evidence type="ECO:0000256" key="3">
    <source>
        <dbReference type="ARBA" id="ARBA00022679"/>
    </source>
</evidence>
<feature type="transmembrane region" description="Helical" evidence="13">
    <location>
        <begin position="84"/>
        <end position="104"/>
    </location>
</feature>
<keyword evidence="5" id="KW-0735">Signal-anchor</keyword>
<evidence type="ECO:0000256" key="7">
    <source>
        <dbReference type="ARBA" id="ARBA00023136"/>
    </source>
</evidence>
<evidence type="ECO:0000313" key="15">
    <source>
        <dbReference type="Proteomes" id="UP000664169"/>
    </source>
</evidence>
<accession>A0A8H3IVD2</accession>
<comment type="cofactor">
    <cofactor evidence="10">
        <name>Mn(2+)</name>
        <dbReference type="ChEBI" id="CHEBI:29035"/>
    </cofactor>
</comment>
<evidence type="ECO:0000256" key="4">
    <source>
        <dbReference type="ARBA" id="ARBA00022692"/>
    </source>
</evidence>
<evidence type="ECO:0000256" key="6">
    <source>
        <dbReference type="ARBA" id="ARBA00022989"/>
    </source>
</evidence>
<evidence type="ECO:0000256" key="13">
    <source>
        <dbReference type="SAM" id="Phobius"/>
    </source>
</evidence>
<keyword evidence="4 13" id="KW-0812">Transmembrane</keyword>
<dbReference type="GO" id="GO:0046872">
    <property type="term" value="F:metal ion binding"/>
    <property type="evidence" value="ECO:0007669"/>
    <property type="project" value="UniProtKB-KW"/>
</dbReference>
<feature type="compositionally biased region" description="Low complexity" evidence="12">
    <location>
        <begin position="18"/>
        <end position="35"/>
    </location>
</feature>
<dbReference type="Gene3D" id="3.90.550.10">
    <property type="entry name" value="Spore Coat Polysaccharide Biosynthesis Protein SpsA, Chain A"/>
    <property type="match status" value="1"/>
</dbReference>
<keyword evidence="7 13" id="KW-0472">Membrane</keyword>
<reference evidence="14" key="1">
    <citation type="submission" date="2021-03" db="EMBL/GenBank/DDBJ databases">
        <authorList>
            <person name="Tagirdzhanova G."/>
        </authorList>
    </citation>
    <scope>NUCLEOTIDE SEQUENCE</scope>
</reference>
<keyword evidence="3" id="KW-0808">Transferase</keyword>
<comment type="similarity">
    <text evidence="2">Belongs to the glycosyltransferase 43 family.</text>
</comment>
<dbReference type="PANTHER" id="PTHR10896">
    <property type="entry name" value="GALACTOSYLGALACTOSYLXYLOSYLPROTEIN 3-BETA-GLUCURONOSYLTRANSFERASE BETA-1,3-GLUCURONYLTRANSFERASE"/>
    <property type="match status" value="1"/>
</dbReference>
<keyword evidence="10" id="KW-0464">Manganese</keyword>
<dbReference type="PANTHER" id="PTHR10896:SF65">
    <property type="entry name" value="GALACTOSYLGALACTOSYLXYLOSYLPROTEIN 3-BETA-GLUCURONOSYLTRANSFERASE 3"/>
    <property type="match status" value="1"/>
</dbReference>
<keyword evidence="6 13" id="KW-1133">Transmembrane helix</keyword>
<dbReference type="InterPro" id="IPR029044">
    <property type="entry name" value="Nucleotide-diphossugar_trans"/>
</dbReference>
<evidence type="ECO:0000256" key="8">
    <source>
        <dbReference type="ARBA" id="ARBA00023180"/>
    </source>
</evidence>
<evidence type="ECO:0000256" key="10">
    <source>
        <dbReference type="PIRSR" id="PIRSR605027-3"/>
    </source>
</evidence>
<dbReference type="OrthoDB" id="675023at2759"/>
<comment type="caution">
    <text evidence="14">The sequence shown here is derived from an EMBL/GenBank/DDBJ whole genome shotgun (WGS) entry which is preliminary data.</text>
</comment>
<dbReference type="GO" id="GO:0000139">
    <property type="term" value="C:Golgi membrane"/>
    <property type="evidence" value="ECO:0007669"/>
    <property type="project" value="TreeGrafter"/>
</dbReference>
<gene>
    <name evidence="14" type="ORF">GOMPHAMPRED_004630</name>
</gene>
<dbReference type="SUPFAM" id="SSF53448">
    <property type="entry name" value="Nucleotide-diphospho-sugar transferases"/>
    <property type="match status" value="1"/>
</dbReference>
<evidence type="ECO:0000256" key="5">
    <source>
        <dbReference type="ARBA" id="ARBA00022968"/>
    </source>
</evidence>
<dbReference type="GO" id="GO:0005975">
    <property type="term" value="P:carbohydrate metabolic process"/>
    <property type="evidence" value="ECO:0007669"/>
    <property type="project" value="TreeGrafter"/>
</dbReference>
<organism evidence="14 15">
    <name type="scientific">Gomphillus americanus</name>
    <dbReference type="NCBI Taxonomy" id="1940652"/>
    <lineage>
        <taxon>Eukaryota</taxon>
        <taxon>Fungi</taxon>
        <taxon>Dikarya</taxon>
        <taxon>Ascomycota</taxon>
        <taxon>Pezizomycotina</taxon>
        <taxon>Lecanoromycetes</taxon>
        <taxon>OSLEUM clade</taxon>
        <taxon>Ostropomycetidae</taxon>
        <taxon>Ostropales</taxon>
        <taxon>Graphidaceae</taxon>
        <taxon>Gomphilloideae</taxon>
        <taxon>Gomphillus</taxon>
    </lineage>
</organism>
<evidence type="ECO:0000256" key="9">
    <source>
        <dbReference type="PIRSR" id="PIRSR605027-1"/>
    </source>
</evidence>
<dbReference type="AlphaFoldDB" id="A0A8H3IVD2"/>
<feature type="site" description="Interaction with galactose moiety of substrate glycoprotein" evidence="11">
    <location>
        <position position="394"/>
    </location>
</feature>